<evidence type="ECO:0000256" key="7">
    <source>
        <dbReference type="ARBA" id="ARBA00023146"/>
    </source>
</evidence>
<dbReference type="Pfam" id="PF03485">
    <property type="entry name" value="Arg_tRNA_synt_N"/>
    <property type="match status" value="1"/>
</dbReference>
<comment type="similarity">
    <text evidence="1">Belongs to the class-I aminoacyl-tRNA synthetase family.</text>
</comment>
<comment type="catalytic activity">
    <reaction evidence="9">
        <text>tRNA(Arg) + L-arginine + ATP = L-arginyl-tRNA(Arg) + AMP + diphosphate</text>
        <dbReference type="Rhea" id="RHEA:20301"/>
        <dbReference type="Rhea" id="RHEA-COMP:9658"/>
        <dbReference type="Rhea" id="RHEA-COMP:9673"/>
        <dbReference type="ChEBI" id="CHEBI:30616"/>
        <dbReference type="ChEBI" id="CHEBI:32682"/>
        <dbReference type="ChEBI" id="CHEBI:33019"/>
        <dbReference type="ChEBI" id="CHEBI:78442"/>
        <dbReference type="ChEBI" id="CHEBI:78513"/>
        <dbReference type="ChEBI" id="CHEBI:456215"/>
        <dbReference type="EC" id="6.1.1.19"/>
    </reaction>
</comment>
<evidence type="ECO:0000256" key="3">
    <source>
        <dbReference type="ARBA" id="ARBA00022598"/>
    </source>
</evidence>
<sequence length="121" mass="13425">MNSIKEQNDLINGSQLSILNGLIAAFDMAIKSAFPDLSGHKVVVIPSIMNNFGDYQCNNALSLSKKLLKEKLSPCDPKSVAEKIVKELKQTDFISKIEIADPGFINIWISKEFIIEELSKV</sequence>
<dbReference type="SMART" id="SM01016">
    <property type="entry name" value="Arg_tRNA_synt_N"/>
    <property type="match status" value="1"/>
</dbReference>
<evidence type="ECO:0000256" key="9">
    <source>
        <dbReference type="ARBA" id="ARBA00049339"/>
    </source>
</evidence>
<dbReference type="GO" id="GO:0005524">
    <property type="term" value="F:ATP binding"/>
    <property type="evidence" value="ECO:0007669"/>
    <property type="project" value="UniProtKB-KW"/>
</dbReference>
<organism evidence="11 12">
    <name type="scientific">Protopolystoma xenopodis</name>
    <dbReference type="NCBI Taxonomy" id="117903"/>
    <lineage>
        <taxon>Eukaryota</taxon>
        <taxon>Metazoa</taxon>
        <taxon>Spiralia</taxon>
        <taxon>Lophotrochozoa</taxon>
        <taxon>Platyhelminthes</taxon>
        <taxon>Monogenea</taxon>
        <taxon>Polyopisthocotylea</taxon>
        <taxon>Polystomatidea</taxon>
        <taxon>Polystomatidae</taxon>
        <taxon>Protopolystoma</taxon>
    </lineage>
</organism>
<accession>A0A448WR33</accession>
<dbReference type="EC" id="6.1.1.19" evidence="2"/>
<dbReference type="PANTHER" id="PTHR11956">
    <property type="entry name" value="ARGINYL-TRNA SYNTHETASE"/>
    <property type="match status" value="1"/>
</dbReference>
<evidence type="ECO:0000256" key="5">
    <source>
        <dbReference type="ARBA" id="ARBA00022840"/>
    </source>
</evidence>
<protein>
    <recommendedName>
        <fullName evidence="2">arginine--tRNA ligase</fullName>
        <ecNumber evidence="2">6.1.1.19</ecNumber>
    </recommendedName>
    <alternativeName>
        <fullName evidence="8">Arginyl-tRNA synthetase</fullName>
    </alternativeName>
</protein>
<keyword evidence="5" id="KW-0067">ATP-binding</keyword>
<keyword evidence="6" id="KW-0648">Protein biosynthesis</keyword>
<dbReference type="FunFam" id="3.30.1360.70:FF:000002">
    <property type="entry name" value="arginine--tRNA ligase, cytoplasmic"/>
    <property type="match status" value="1"/>
</dbReference>
<dbReference type="GO" id="GO:0004814">
    <property type="term" value="F:arginine-tRNA ligase activity"/>
    <property type="evidence" value="ECO:0007669"/>
    <property type="project" value="UniProtKB-EC"/>
</dbReference>
<dbReference type="Gene3D" id="3.30.1360.70">
    <property type="entry name" value="Arginyl tRNA synthetase N-terminal domain"/>
    <property type="match status" value="1"/>
</dbReference>
<evidence type="ECO:0000256" key="1">
    <source>
        <dbReference type="ARBA" id="ARBA00005594"/>
    </source>
</evidence>
<comment type="caution">
    <text evidence="11">The sequence shown here is derived from an EMBL/GenBank/DDBJ whole genome shotgun (WGS) entry which is preliminary data.</text>
</comment>
<keyword evidence="12" id="KW-1185">Reference proteome</keyword>
<dbReference type="InterPro" id="IPR005148">
    <property type="entry name" value="Arg-tRNA-synth_N"/>
</dbReference>
<evidence type="ECO:0000313" key="12">
    <source>
        <dbReference type="Proteomes" id="UP000784294"/>
    </source>
</evidence>
<keyword evidence="7" id="KW-0030">Aminoacyl-tRNA synthetase</keyword>
<dbReference type="AlphaFoldDB" id="A0A448WR33"/>
<feature type="non-terminal residue" evidence="11">
    <location>
        <position position="121"/>
    </location>
</feature>
<keyword evidence="4" id="KW-0547">Nucleotide-binding</keyword>
<evidence type="ECO:0000259" key="10">
    <source>
        <dbReference type="SMART" id="SM01016"/>
    </source>
</evidence>
<dbReference type="OrthoDB" id="68056at2759"/>
<dbReference type="InterPro" id="IPR001278">
    <property type="entry name" value="Arg-tRNA-ligase"/>
</dbReference>
<dbReference type="PANTHER" id="PTHR11956:SF5">
    <property type="entry name" value="ARGININE--TRNA LIGASE, CYTOPLASMIC"/>
    <property type="match status" value="1"/>
</dbReference>
<gene>
    <name evidence="11" type="ORF">PXEA_LOCUS11526</name>
</gene>
<proteinExistence type="inferred from homology"/>
<dbReference type="EMBL" id="CAAALY010035594">
    <property type="protein sequence ID" value="VEL18086.1"/>
    <property type="molecule type" value="Genomic_DNA"/>
</dbReference>
<reference evidence="11" key="1">
    <citation type="submission" date="2018-11" db="EMBL/GenBank/DDBJ databases">
        <authorList>
            <consortium name="Pathogen Informatics"/>
        </authorList>
    </citation>
    <scope>NUCLEOTIDE SEQUENCE</scope>
</reference>
<dbReference type="Proteomes" id="UP000784294">
    <property type="component" value="Unassembled WGS sequence"/>
</dbReference>
<dbReference type="GO" id="GO:0005737">
    <property type="term" value="C:cytoplasm"/>
    <property type="evidence" value="ECO:0007669"/>
    <property type="project" value="InterPro"/>
</dbReference>
<evidence type="ECO:0000256" key="4">
    <source>
        <dbReference type="ARBA" id="ARBA00022741"/>
    </source>
</evidence>
<dbReference type="GO" id="GO:0006420">
    <property type="term" value="P:arginyl-tRNA aminoacylation"/>
    <property type="evidence" value="ECO:0007669"/>
    <property type="project" value="InterPro"/>
</dbReference>
<evidence type="ECO:0000313" key="11">
    <source>
        <dbReference type="EMBL" id="VEL18086.1"/>
    </source>
</evidence>
<dbReference type="InterPro" id="IPR036695">
    <property type="entry name" value="Arg-tRNA-synth_N_sf"/>
</dbReference>
<feature type="domain" description="Arginyl tRNA synthetase N-terminal" evidence="10">
    <location>
        <begin position="20"/>
        <end position="109"/>
    </location>
</feature>
<keyword evidence="3" id="KW-0436">Ligase</keyword>
<evidence type="ECO:0000256" key="6">
    <source>
        <dbReference type="ARBA" id="ARBA00022917"/>
    </source>
</evidence>
<name>A0A448WR33_9PLAT</name>
<dbReference type="SUPFAM" id="SSF55190">
    <property type="entry name" value="Arginyl-tRNA synthetase (ArgRS), N-terminal 'additional' domain"/>
    <property type="match status" value="1"/>
</dbReference>
<evidence type="ECO:0000256" key="2">
    <source>
        <dbReference type="ARBA" id="ARBA00012837"/>
    </source>
</evidence>
<evidence type="ECO:0000256" key="8">
    <source>
        <dbReference type="ARBA" id="ARBA00033033"/>
    </source>
</evidence>